<keyword evidence="4" id="KW-0411">Iron-sulfur</keyword>
<feature type="domain" description="Rieske" evidence="6">
    <location>
        <begin position="403"/>
        <end position="497"/>
    </location>
</feature>
<reference evidence="7 8" key="1">
    <citation type="submission" date="2015-03" db="EMBL/GenBank/DDBJ databases">
        <authorList>
            <person name="Murphy D."/>
        </authorList>
    </citation>
    <scope>NUCLEOTIDE SEQUENCE [LARGE SCALE GENOMIC DNA]</scope>
    <source>
        <strain evidence="7 8">OL-4</strain>
    </source>
</reference>
<dbReference type="PANTHER" id="PTHR13847:SF274">
    <property type="entry name" value="RIESKE 2FE-2S IRON-SULFUR PROTEIN YHFW-RELATED"/>
    <property type="match status" value="1"/>
</dbReference>
<dbReference type="GO" id="GO:0016020">
    <property type="term" value="C:membrane"/>
    <property type="evidence" value="ECO:0007669"/>
    <property type="project" value="InterPro"/>
</dbReference>
<evidence type="ECO:0000256" key="5">
    <source>
        <dbReference type="ARBA" id="ARBA00023157"/>
    </source>
</evidence>
<evidence type="ECO:0000313" key="8">
    <source>
        <dbReference type="Proteomes" id="UP000045545"/>
    </source>
</evidence>
<dbReference type="Pfam" id="PF00355">
    <property type="entry name" value="Rieske"/>
    <property type="match status" value="1"/>
</dbReference>
<dbReference type="Gene3D" id="3.30.9.10">
    <property type="entry name" value="D-Amino Acid Oxidase, subunit A, domain 2"/>
    <property type="match status" value="1"/>
</dbReference>
<dbReference type="InterPro" id="IPR036188">
    <property type="entry name" value="FAD/NAD-bd_sf"/>
</dbReference>
<gene>
    <name evidence="7" type="ORF">182</name>
</gene>
<dbReference type="PRINTS" id="PR00162">
    <property type="entry name" value="RIESKE"/>
</dbReference>
<dbReference type="CDD" id="cd03477">
    <property type="entry name" value="Rieske_YhfW_C"/>
    <property type="match status" value="1"/>
</dbReference>
<evidence type="ECO:0000256" key="4">
    <source>
        <dbReference type="ARBA" id="ARBA00023014"/>
    </source>
</evidence>
<keyword evidence="8" id="KW-1185">Reference proteome</keyword>
<dbReference type="InterPro" id="IPR005805">
    <property type="entry name" value="Rieske_Fe-S_prot_C"/>
</dbReference>
<dbReference type="PROSITE" id="PS51296">
    <property type="entry name" value="RIESKE"/>
    <property type="match status" value="1"/>
</dbReference>
<proteinExistence type="predicted"/>
<dbReference type="Pfam" id="PF01266">
    <property type="entry name" value="DAO"/>
    <property type="match status" value="1"/>
</dbReference>
<dbReference type="PANTHER" id="PTHR13847">
    <property type="entry name" value="SARCOSINE DEHYDROGENASE-RELATED"/>
    <property type="match status" value="1"/>
</dbReference>
<evidence type="ECO:0000256" key="1">
    <source>
        <dbReference type="ARBA" id="ARBA00022714"/>
    </source>
</evidence>
<dbReference type="Gene3D" id="3.50.50.60">
    <property type="entry name" value="FAD/NAD(P)-binding domain"/>
    <property type="match status" value="1"/>
</dbReference>
<dbReference type="InterPro" id="IPR036922">
    <property type="entry name" value="Rieske_2Fe-2S_sf"/>
</dbReference>
<dbReference type="EMBL" id="CGIH01000004">
    <property type="protein sequence ID" value="CFX00568.1"/>
    <property type="molecule type" value="Genomic_DNA"/>
</dbReference>
<dbReference type="SUPFAM" id="SSF51971">
    <property type="entry name" value="Nucleotide-binding domain"/>
    <property type="match status" value="1"/>
</dbReference>
<dbReference type="Proteomes" id="UP000045545">
    <property type="component" value="Unassembled WGS sequence"/>
</dbReference>
<dbReference type="GO" id="GO:0004497">
    <property type="term" value="F:monooxygenase activity"/>
    <property type="evidence" value="ECO:0007669"/>
    <property type="project" value="UniProtKB-ARBA"/>
</dbReference>
<keyword evidence="3" id="KW-0408">Iron</keyword>
<organism evidence="7 8">
    <name type="scientific">Syntrophomonas zehnderi OL-4</name>
    <dbReference type="NCBI Taxonomy" id="690567"/>
    <lineage>
        <taxon>Bacteria</taxon>
        <taxon>Bacillati</taxon>
        <taxon>Bacillota</taxon>
        <taxon>Clostridia</taxon>
        <taxon>Eubacteriales</taxon>
        <taxon>Syntrophomonadaceae</taxon>
        <taxon>Syntrophomonas</taxon>
    </lineage>
</organism>
<keyword evidence="2" id="KW-0479">Metal-binding</keyword>
<evidence type="ECO:0000256" key="3">
    <source>
        <dbReference type="ARBA" id="ARBA00023004"/>
    </source>
</evidence>
<keyword evidence="1" id="KW-0001">2Fe-2S</keyword>
<name>A0A0E4C7G4_9FIRM</name>
<dbReference type="InterPro" id="IPR006076">
    <property type="entry name" value="FAD-dep_OxRdtase"/>
</dbReference>
<dbReference type="GO" id="GO:0046872">
    <property type="term" value="F:metal ion binding"/>
    <property type="evidence" value="ECO:0007669"/>
    <property type="project" value="UniProtKB-KW"/>
</dbReference>
<evidence type="ECO:0000256" key="2">
    <source>
        <dbReference type="ARBA" id="ARBA00022723"/>
    </source>
</evidence>
<dbReference type="FunFam" id="2.102.10.10:FF:000014">
    <property type="entry name" value="Oxidoreductase, FAD dependent"/>
    <property type="match status" value="1"/>
</dbReference>
<accession>A0A0E4C7G4</accession>
<dbReference type="GO" id="GO:0016705">
    <property type="term" value="F:oxidoreductase activity, acting on paired donors, with incorporation or reduction of molecular oxygen"/>
    <property type="evidence" value="ECO:0007669"/>
    <property type="project" value="UniProtKB-ARBA"/>
</dbReference>
<dbReference type="Gene3D" id="2.102.10.10">
    <property type="entry name" value="Rieske [2Fe-2S] iron-sulphur domain"/>
    <property type="match status" value="1"/>
</dbReference>
<evidence type="ECO:0000313" key="7">
    <source>
        <dbReference type="EMBL" id="CFX00568.1"/>
    </source>
</evidence>
<sequence>MSKTDYPSLSEDITADVAIVGGGLVGITSAYLLTKAGLKVALLEADRILHGTTGHTTAKITSQHSLIYARLKKEIGTEKAGLYAQANESALHMIADLVKEKQIDCDFERQSAYVYTSSPEYIKQIEEEVRVADSLGLNAVYCEDIPLSIKIEAAIRFDDQAQFHPLKYLLVLAQEVINQGGSIFEQTPVINIEKDSPWAVLTRKGNRIKANQIIVATHYPFFDGGGLYFSRIYAVKSYALGIRTANPFPGGMYISAEQPTRSLRAQKTSDGEIILVGGESHKTGQDLNTNTHYTNLVDYAKNTFEVLDIPYRWSTQDCMTTDGIPYIGRITAKTPSIYIATGFGKWGMTNGTVAALLIKDLLLGADNSWIEVFRPSRLNISSVTPLVTQNINVAKHFVVGKFKPAAENAQISKGEAMVIDVEGEKTGAYRDENGHLHLLDITCTHVGCELAWNDAERTWDCPCHGSRFSYNGSIIEGPALNPLMPWGEGENKVEPHIIP</sequence>
<dbReference type="GO" id="GO:0005737">
    <property type="term" value="C:cytoplasm"/>
    <property type="evidence" value="ECO:0007669"/>
    <property type="project" value="TreeGrafter"/>
</dbReference>
<keyword evidence="5" id="KW-1015">Disulfide bond</keyword>
<dbReference type="InterPro" id="IPR017941">
    <property type="entry name" value="Rieske_2Fe-2S"/>
</dbReference>
<dbReference type="AlphaFoldDB" id="A0A0E4C7G4"/>
<dbReference type="SUPFAM" id="SSF50022">
    <property type="entry name" value="ISP domain"/>
    <property type="match status" value="1"/>
</dbReference>
<dbReference type="GO" id="GO:0051537">
    <property type="term" value="F:2 iron, 2 sulfur cluster binding"/>
    <property type="evidence" value="ECO:0007669"/>
    <property type="project" value="UniProtKB-KW"/>
</dbReference>
<evidence type="ECO:0000259" key="6">
    <source>
        <dbReference type="PROSITE" id="PS51296"/>
    </source>
</evidence>
<dbReference type="RefSeq" id="WP_242847453.1">
    <property type="nucleotide sequence ID" value="NZ_CGIH01000004.1"/>
</dbReference>
<protein>
    <submittedName>
        <fullName evidence="7">FAD dependent oxidoreductase</fullName>
    </submittedName>
</protein>
<dbReference type="STRING" id="690567.182"/>
<dbReference type="InterPro" id="IPR038010">
    <property type="entry name" value="YhfW_C"/>
</dbReference>